<feature type="domain" description="Myb-like" evidence="7">
    <location>
        <begin position="84"/>
        <end position="137"/>
    </location>
</feature>
<feature type="domain" description="HTH myb-type" evidence="9">
    <location>
        <begin position="138"/>
        <end position="192"/>
    </location>
</feature>
<dbReference type="PROSITE" id="PS50157">
    <property type="entry name" value="ZINC_FINGER_C2H2_2"/>
    <property type="match status" value="3"/>
</dbReference>
<dbReference type="PROSITE" id="PS50090">
    <property type="entry name" value="MYB_LIKE"/>
    <property type="match status" value="3"/>
</dbReference>
<evidence type="ECO:0000256" key="1">
    <source>
        <dbReference type="ARBA" id="ARBA00023015"/>
    </source>
</evidence>
<keyword evidence="1" id="KW-0805">Transcription regulation</keyword>
<dbReference type="GO" id="GO:0001006">
    <property type="term" value="F:RNA polymerase III type 3 promoter sequence-specific DNA binding"/>
    <property type="evidence" value="ECO:0007669"/>
    <property type="project" value="TreeGrafter"/>
</dbReference>
<feature type="compositionally biased region" description="Basic residues" evidence="6">
    <location>
        <begin position="728"/>
        <end position="740"/>
    </location>
</feature>
<dbReference type="CDD" id="cd00167">
    <property type="entry name" value="SANT"/>
    <property type="match status" value="3"/>
</dbReference>
<dbReference type="GO" id="GO:0008270">
    <property type="term" value="F:zinc ion binding"/>
    <property type="evidence" value="ECO:0007669"/>
    <property type="project" value="UniProtKB-KW"/>
</dbReference>
<keyword evidence="5" id="KW-0863">Zinc-finger</keyword>
<dbReference type="SMART" id="SM00355">
    <property type="entry name" value="ZnF_C2H2"/>
    <property type="match status" value="4"/>
</dbReference>
<dbReference type="GO" id="GO:0019185">
    <property type="term" value="C:snRNA-activating protein complex"/>
    <property type="evidence" value="ECO:0007669"/>
    <property type="project" value="TreeGrafter"/>
</dbReference>
<dbReference type="InterPro" id="IPR051575">
    <property type="entry name" value="Myb-like_DNA-bd"/>
</dbReference>
<evidence type="ECO:0000256" key="6">
    <source>
        <dbReference type="SAM" id="MobiDB-lite"/>
    </source>
</evidence>
<dbReference type="Gene3D" id="1.10.10.60">
    <property type="entry name" value="Homeodomain-like"/>
    <property type="match status" value="3"/>
</dbReference>
<evidence type="ECO:0000256" key="5">
    <source>
        <dbReference type="PROSITE-ProRule" id="PRU00042"/>
    </source>
</evidence>
<evidence type="ECO:0000259" key="7">
    <source>
        <dbReference type="PROSITE" id="PS50090"/>
    </source>
</evidence>
<evidence type="ECO:0000313" key="11">
    <source>
        <dbReference type="Proteomes" id="UP000265703"/>
    </source>
</evidence>
<accession>A0A397TF92</accession>
<evidence type="ECO:0000259" key="9">
    <source>
        <dbReference type="PROSITE" id="PS51294"/>
    </source>
</evidence>
<feature type="compositionally biased region" description="Polar residues" evidence="6">
    <location>
        <begin position="1"/>
        <end position="11"/>
    </location>
</feature>
<dbReference type="PROSITE" id="PS00028">
    <property type="entry name" value="ZINC_FINGER_C2H2_1"/>
    <property type="match status" value="3"/>
</dbReference>
<keyword evidence="11" id="KW-1185">Reference proteome</keyword>
<keyword evidence="2" id="KW-0238">DNA-binding</keyword>
<dbReference type="FunFam" id="1.10.10.60:FF:000016">
    <property type="entry name" value="Transcriptional activator Myb isoform A"/>
    <property type="match status" value="1"/>
</dbReference>
<dbReference type="OrthoDB" id="2143914at2759"/>
<dbReference type="InterPro" id="IPR001005">
    <property type="entry name" value="SANT/Myb"/>
</dbReference>
<feature type="domain" description="C2H2-type" evidence="8">
    <location>
        <begin position="507"/>
        <end position="540"/>
    </location>
</feature>
<dbReference type="GO" id="GO:0000978">
    <property type="term" value="F:RNA polymerase II cis-regulatory region sequence-specific DNA binding"/>
    <property type="evidence" value="ECO:0007669"/>
    <property type="project" value="TreeGrafter"/>
</dbReference>
<dbReference type="STRING" id="658196.A0A397TF92"/>
<dbReference type="GO" id="GO:0042795">
    <property type="term" value="P:snRNA transcription by RNA polymerase II"/>
    <property type="evidence" value="ECO:0007669"/>
    <property type="project" value="TreeGrafter"/>
</dbReference>
<feature type="compositionally biased region" description="Low complexity" evidence="6">
    <location>
        <begin position="425"/>
        <end position="437"/>
    </location>
</feature>
<dbReference type="InterPro" id="IPR013087">
    <property type="entry name" value="Znf_C2H2_type"/>
</dbReference>
<dbReference type="PANTHER" id="PTHR46621:SF1">
    <property type="entry name" value="SNRNA-ACTIVATING PROTEIN COMPLEX SUBUNIT 4"/>
    <property type="match status" value="1"/>
</dbReference>
<feature type="region of interest" description="Disordered" evidence="6">
    <location>
        <begin position="241"/>
        <end position="328"/>
    </location>
</feature>
<feature type="region of interest" description="Disordered" evidence="6">
    <location>
        <begin position="60"/>
        <end position="84"/>
    </location>
</feature>
<comment type="caution">
    <text evidence="10">The sequence shown here is derived from an EMBL/GenBank/DDBJ whole genome shotgun (WGS) entry which is preliminary data.</text>
</comment>
<sequence length="740" mass="82829">MYNNNTQQQDSFAPLLHRPALPPPNNFINAYQQEVSHSRNNNTNSTNTLANTLPPILPRIAPAGPIPLPPTPQARPRPSRPKYKIKTDKTAWTADEDNLLRLAVQLYGDRSERWTKIAACVPGRTNKMCRKRWFHSLDPNLRKGPWTEEEDDLLRKAVEKHNRVWCKVAESIPGRTDDQCAKRWKECLDPDIDHTEWTDQEDALLIEKYAELGSQWQQIAQFFHGRPGLHCRNRWRKIQRLKKAQKDPSMDMIIITPSDITPNSSSPHMSTSSLSTTLHSTPQNVLQPNNAQSNLSTNNVQPNVQQQSNTQPHIQSRSSSIMSRQPVNLQQSHINSNLQQQRLPLNNTSSNLSANLQSNLQTNLQSNLQSNLRSNLQSNIQSNLNSKSNLSSNYISNYSSKSNNNVSTTNLLQKMLPTNLSSNLTNNSASSISSSIAPQSIEDNTPDNMSHLPSTSSSGPTIASLLLSPSSSVPNNQMNLDILDDQETQPQSQPSQETEIETNVKAYGCGVVGCEVSYTSPNGLYYHMKAAHPTNSSDKPFRCALAGCSKKYKNINGLQYHIDNAKGSSGHRYDTEEGTNDTTVKPFKCPVAGCKNNYVSANGLQYHQKNVHRKDADKYRGPHKVNQNNQGLQRSDDSDSSSPNVEIDSTSSTSTSLNEQPWMNNASSDSNNQHLPVFNIYQPQFSDPEILSFNESSNFKCCKCGKSFNTSIDLNDHISNDHANRPTMRQKKRQILPHSE</sequence>
<keyword evidence="3" id="KW-0804">Transcription</keyword>
<protein>
    <recommendedName>
        <fullName evidence="12">Homeodomain-like protein</fullName>
    </recommendedName>
</protein>
<feature type="domain" description="HTH myb-type" evidence="9">
    <location>
        <begin position="194"/>
        <end position="243"/>
    </location>
</feature>
<dbReference type="AlphaFoldDB" id="A0A397TF92"/>
<keyword evidence="5" id="KW-0479">Metal-binding</keyword>
<feature type="region of interest" description="Disordered" evidence="6">
    <location>
        <begin position="613"/>
        <end position="670"/>
    </location>
</feature>
<dbReference type="Gene3D" id="3.30.160.60">
    <property type="entry name" value="Classic Zinc Finger"/>
    <property type="match status" value="2"/>
</dbReference>
<reference evidence="10 11" key="1">
    <citation type="submission" date="2018-06" db="EMBL/GenBank/DDBJ databases">
        <title>Comparative genomics reveals the genomic features of Rhizophagus irregularis, R. cerebriforme, R. diaphanum and Gigaspora rosea, and their symbiotic lifestyle signature.</title>
        <authorList>
            <person name="Morin E."/>
            <person name="San Clemente H."/>
            <person name="Chen E.C.H."/>
            <person name="De La Providencia I."/>
            <person name="Hainaut M."/>
            <person name="Kuo A."/>
            <person name="Kohler A."/>
            <person name="Murat C."/>
            <person name="Tang N."/>
            <person name="Roy S."/>
            <person name="Loubradou J."/>
            <person name="Henrissat B."/>
            <person name="Grigoriev I.V."/>
            <person name="Corradi N."/>
            <person name="Roux C."/>
            <person name="Martin F.M."/>
        </authorList>
    </citation>
    <scope>NUCLEOTIDE SEQUENCE [LARGE SCALE GENOMIC DNA]</scope>
    <source>
        <strain evidence="10 11">DAOM 227022</strain>
    </source>
</reference>
<feature type="compositionally biased region" description="Low complexity" evidence="6">
    <location>
        <begin position="296"/>
        <end position="325"/>
    </location>
</feature>
<feature type="domain" description="C2H2-type" evidence="8">
    <location>
        <begin position="699"/>
        <end position="727"/>
    </location>
</feature>
<dbReference type="GO" id="GO:0042796">
    <property type="term" value="P:snRNA transcription by RNA polymerase III"/>
    <property type="evidence" value="ECO:0007669"/>
    <property type="project" value="TreeGrafter"/>
</dbReference>
<feature type="compositionally biased region" description="Polar residues" evidence="6">
    <location>
        <begin position="441"/>
        <end position="461"/>
    </location>
</feature>
<dbReference type="PANTHER" id="PTHR46621">
    <property type="entry name" value="SNRNA-ACTIVATING PROTEIN COMPLEX SUBUNIT 4"/>
    <property type="match status" value="1"/>
</dbReference>
<keyword evidence="4" id="KW-0539">Nucleus</keyword>
<feature type="domain" description="Myb-like" evidence="7">
    <location>
        <begin position="138"/>
        <end position="188"/>
    </location>
</feature>
<evidence type="ECO:0000259" key="8">
    <source>
        <dbReference type="PROSITE" id="PS50157"/>
    </source>
</evidence>
<name>A0A397TF92_9GLOM</name>
<proteinExistence type="predicted"/>
<dbReference type="SMART" id="SM00717">
    <property type="entry name" value="SANT"/>
    <property type="match status" value="3"/>
</dbReference>
<dbReference type="Pfam" id="PF00096">
    <property type="entry name" value="zf-C2H2"/>
    <property type="match status" value="1"/>
</dbReference>
<dbReference type="PROSITE" id="PS51294">
    <property type="entry name" value="HTH_MYB"/>
    <property type="match status" value="3"/>
</dbReference>
<feature type="region of interest" description="Disordered" evidence="6">
    <location>
        <begin position="719"/>
        <end position="740"/>
    </location>
</feature>
<feature type="compositionally biased region" description="Pro residues" evidence="6">
    <location>
        <begin position="64"/>
        <end position="75"/>
    </location>
</feature>
<evidence type="ECO:0008006" key="12">
    <source>
        <dbReference type="Google" id="ProtNLM"/>
    </source>
</evidence>
<keyword evidence="5" id="KW-0862">Zinc</keyword>
<feature type="region of interest" description="Disordered" evidence="6">
    <location>
        <begin position="1"/>
        <end position="27"/>
    </location>
</feature>
<feature type="compositionally biased region" description="Polar residues" evidence="6">
    <location>
        <begin position="283"/>
        <end position="295"/>
    </location>
</feature>
<dbReference type="InterPro" id="IPR017930">
    <property type="entry name" value="Myb_dom"/>
</dbReference>
<dbReference type="EMBL" id="QKYT01000037">
    <property type="protein sequence ID" value="RIA96913.1"/>
    <property type="molecule type" value="Genomic_DNA"/>
</dbReference>
<gene>
    <name evidence="10" type="ORF">C1645_707567</name>
</gene>
<feature type="domain" description="HTH myb-type" evidence="9">
    <location>
        <begin position="84"/>
        <end position="133"/>
    </location>
</feature>
<feature type="domain" description="C2H2-type" evidence="8">
    <location>
        <begin position="587"/>
        <end position="617"/>
    </location>
</feature>
<evidence type="ECO:0000256" key="3">
    <source>
        <dbReference type="ARBA" id="ARBA00023163"/>
    </source>
</evidence>
<evidence type="ECO:0000256" key="4">
    <source>
        <dbReference type="ARBA" id="ARBA00023242"/>
    </source>
</evidence>
<evidence type="ECO:0000313" key="10">
    <source>
        <dbReference type="EMBL" id="RIA96913.1"/>
    </source>
</evidence>
<feature type="region of interest" description="Disordered" evidence="6">
    <location>
        <begin position="425"/>
        <end position="478"/>
    </location>
</feature>
<feature type="domain" description="Myb-like" evidence="7">
    <location>
        <begin position="189"/>
        <end position="239"/>
    </location>
</feature>
<evidence type="ECO:0000256" key="2">
    <source>
        <dbReference type="ARBA" id="ARBA00023125"/>
    </source>
</evidence>
<feature type="compositionally biased region" description="Polar residues" evidence="6">
    <location>
        <begin position="640"/>
        <end position="670"/>
    </location>
</feature>
<dbReference type="Pfam" id="PF00249">
    <property type="entry name" value="Myb_DNA-binding"/>
    <property type="match status" value="3"/>
</dbReference>
<dbReference type="Proteomes" id="UP000265703">
    <property type="component" value="Unassembled WGS sequence"/>
</dbReference>
<organism evidence="10 11">
    <name type="scientific">Glomus cerebriforme</name>
    <dbReference type="NCBI Taxonomy" id="658196"/>
    <lineage>
        <taxon>Eukaryota</taxon>
        <taxon>Fungi</taxon>
        <taxon>Fungi incertae sedis</taxon>
        <taxon>Mucoromycota</taxon>
        <taxon>Glomeromycotina</taxon>
        <taxon>Glomeromycetes</taxon>
        <taxon>Glomerales</taxon>
        <taxon>Glomeraceae</taxon>
        <taxon>Glomus</taxon>
    </lineage>
</organism>
<dbReference type="InterPro" id="IPR009057">
    <property type="entry name" value="Homeodomain-like_sf"/>
</dbReference>
<dbReference type="SUPFAM" id="SSF46689">
    <property type="entry name" value="Homeodomain-like"/>
    <property type="match status" value="2"/>
</dbReference>
<feature type="compositionally biased region" description="Low complexity" evidence="6">
    <location>
        <begin position="264"/>
        <end position="282"/>
    </location>
</feature>